<dbReference type="Proteomes" id="UP001199916">
    <property type="component" value="Unassembled WGS sequence"/>
</dbReference>
<gene>
    <name evidence="1" type="ORF">LQV63_06075</name>
</gene>
<reference evidence="1 2" key="1">
    <citation type="submission" date="2021-11" db="EMBL/GenBank/DDBJ databases">
        <title>Draft genome sequence of Paenibacillus profundus YoMME, a new Gram-positive bacteria with exoelectrogenic properties.</title>
        <authorList>
            <person name="Hubenova Y."/>
            <person name="Hubenova E."/>
            <person name="Manasiev Y."/>
            <person name="Peykov S."/>
            <person name="Mitov M."/>
        </authorList>
    </citation>
    <scope>NUCLEOTIDE SEQUENCE [LARGE SCALE GENOMIC DNA]</scope>
    <source>
        <strain evidence="1 2">YoMME</strain>
    </source>
</reference>
<accession>A0ABS8YBN7</accession>
<dbReference type="EMBL" id="JAJNBZ010000003">
    <property type="protein sequence ID" value="MCE5168872.1"/>
    <property type="molecule type" value="Genomic_DNA"/>
</dbReference>
<proteinExistence type="predicted"/>
<comment type="caution">
    <text evidence="1">The sequence shown here is derived from an EMBL/GenBank/DDBJ whole genome shotgun (WGS) entry which is preliminary data.</text>
</comment>
<evidence type="ECO:0000313" key="2">
    <source>
        <dbReference type="Proteomes" id="UP001199916"/>
    </source>
</evidence>
<organism evidence="1 2">
    <name type="scientific">Paenibacillus profundus</name>
    <dbReference type="NCBI Taxonomy" id="1173085"/>
    <lineage>
        <taxon>Bacteria</taxon>
        <taxon>Bacillati</taxon>
        <taxon>Bacillota</taxon>
        <taxon>Bacilli</taxon>
        <taxon>Bacillales</taxon>
        <taxon>Paenibacillaceae</taxon>
        <taxon>Paenibacillus</taxon>
    </lineage>
</organism>
<sequence length="46" mass="5283">MAWANNRIEMTKNVPLHHQMEPGRSFFVEGEVLAAKTLNLLEDTRS</sequence>
<protein>
    <submittedName>
        <fullName evidence="1">Uncharacterized protein</fullName>
    </submittedName>
</protein>
<keyword evidence="2" id="KW-1185">Reference proteome</keyword>
<name>A0ABS8YBN7_9BACL</name>
<evidence type="ECO:0000313" key="1">
    <source>
        <dbReference type="EMBL" id="MCE5168872.1"/>
    </source>
</evidence>